<evidence type="ECO:0000259" key="1">
    <source>
        <dbReference type="Pfam" id="PF08241"/>
    </source>
</evidence>
<dbReference type="Pfam" id="PF08241">
    <property type="entry name" value="Methyltransf_11"/>
    <property type="match status" value="1"/>
</dbReference>
<gene>
    <name evidence="2" type="ORF">CCE01nite_00420</name>
</gene>
<keyword evidence="3" id="KW-1185">Reference proteome</keyword>
<protein>
    <recommendedName>
        <fullName evidence="1">Methyltransferase type 11 domain-containing protein</fullName>
    </recommendedName>
</protein>
<organism evidence="2 3">
    <name type="scientific">Cellulomonas cellasea</name>
    <dbReference type="NCBI Taxonomy" id="43670"/>
    <lineage>
        <taxon>Bacteria</taxon>
        <taxon>Bacillati</taxon>
        <taxon>Actinomycetota</taxon>
        <taxon>Actinomycetes</taxon>
        <taxon>Micrococcales</taxon>
        <taxon>Cellulomonadaceae</taxon>
        <taxon>Cellulomonas</taxon>
    </lineage>
</organism>
<dbReference type="Gene3D" id="3.40.50.150">
    <property type="entry name" value="Vaccinia Virus protein VP39"/>
    <property type="match status" value="1"/>
</dbReference>
<evidence type="ECO:0000313" key="2">
    <source>
        <dbReference type="EMBL" id="GEA86093.1"/>
    </source>
</evidence>
<evidence type="ECO:0000313" key="3">
    <source>
        <dbReference type="Proteomes" id="UP000317046"/>
    </source>
</evidence>
<dbReference type="PANTHER" id="PTHR42912">
    <property type="entry name" value="METHYLTRANSFERASE"/>
    <property type="match status" value="1"/>
</dbReference>
<reference evidence="2" key="1">
    <citation type="submission" date="2019-06" db="EMBL/GenBank/DDBJ databases">
        <title>Whole genome shotgun sequence of Cellulomonas cellasea NBRC 3753.</title>
        <authorList>
            <person name="Hosoyama A."/>
            <person name="Uohara A."/>
            <person name="Ohji S."/>
            <person name="Ichikawa N."/>
        </authorList>
    </citation>
    <scope>NUCLEOTIDE SEQUENCE [LARGE SCALE GENOMIC DNA]</scope>
    <source>
        <strain evidence="2">NBRC 3753</strain>
    </source>
</reference>
<dbReference type="GO" id="GO:0008757">
    <property type="term" value="F:S-adenosylmethionine-dependent methyltransferase activity"/>
    <property type="evidence" value="ECO:0007669"/>
    <property type="project" value="InterPro"/>
</dbReference>
<feature type="domain" description="Methyltransferase type 11" evidence="1">
    <location>
        <begin position="44"/>
        <end position="134"/>
    </location>
</feature>
<accession>A0A4Y3KQ84</accession>
<dbReference type="AlphaFoldDB" id="A0A4Y3KQ84"/>
<name>A0A4Y3KQ84_9CELL</name>
<dbReference type="InterPro" id="IPR029063">
    <property type="entry name" value="SAM-dependent_MTases_sf"/>
</dbReference>
<dbReference type="Proteomes" id="UP000317046">
    <property type="component" value="Unassembled WGS sequence"/>
</dbReference>
<dbReference type="EMBL" id="BJLR01000001">
    <property type="protein sequence ID" value="GEA86093.1"/>
    <property type="molecule type" value="Genomic_DNA"/>
</dbReference>
<dbReference type="SUPFAM" id="SSF53335">
    <property type="entry name" value="S-adenosyl-L-methionine-dependent methyltransferases"/>
    <property type="match status" value="1"/>
</dbReference>
<comment type="caution">
    <text evidence="2">The sequence shown here is derived from an EMBL/GenBank/DDBJ whole genome shotgun (WGS) entry which is preliminary data.</text>
</comment>
<sequence length="251" mass="25362">MDGADEDPWSAVAEGWAELWGGFADPVRRTILTAAGVGPGTRVLDVGCGSGELLAHVDASGAHPAGVDPAPGMVALARALVPGADVRVAPADALPWDDARFDVVTAVNSLQLAGSITDALAEAVRVAVPGGRVAVASWAEGALNDLDVVQRAVAAAADEDVPPDGPLREAGGFEALLAGGGLEVVAAGLVEVPWEVPDDATLVRGVLLGEDAEGTDAGHRTVVEAARPFRTEAGGYRLVNAFRYAVGVAPD</sequence>
<dbReference type="InterPro" id="IPR013216">
    <property type="entry name" value="Methyltransf_11"/>
</dbReference>
<proteinExistence type="predicted"/>
<dbReference type="InterPro" id="IPR050508">
    <property type="entry name" value="Methyltransf_Superfamily"/>
</dbReference>
<dbReference type="RefSeq" id="WP_141371820.1">
    <property type="nucleotide sequence ID" value="NZ_BJLR01000001.1"/>
</dbReference>
<dbReference type="CDD" id="cd02440">
    <property type="entry name" value="AdoMet_MTases"/>
    <property type="match status" value="1"/>
</dbReference>